<dbReference type="AlphaFoldDB" id="W9H8Z8"/>
<evidence type="ECO:0000256" key="1">
    <source>
        <dbReference type="SAM" id="SignalP"/>
    </source>
</evidence>
<dbReference type="Proteomes" id="UP000019486">
    <property type="component" value="Unassembled WGS sequence"/>
</dbReference>
<dbReference type="InterPro" id="IPR046450">
    <property type="entry name" value="PA_dom_sf"/>
</dbReference>
<dbReference type="Pfam" id="PF04389">
    <property type="entry name" value="Peptidase_M28"/>
    <property type="match status" value="1"/>
</dbReference>
<dbReference type="GO" id="GO:0008235">
    <property type="term" value="F:metalloexopeptidase activity"/>
    <property type="evidence" value="ECO:0007669"/>
    <property type="project" value="InterPro"/>
</dbReference>
<dbReference type="PATRIC" id="fig|1385369.3.peg.1965"/>
<dbReference type="InterPro" id="IPR045175">
    <property type="entry name" value="M28_fam"/>
</dbReference>
<organism evidence="4 5">
    <name type="scientific">Skermanella stibiiresistens SB22</name>
    <dbReference type="NCBI Taxonomy" id="1385369"/>
    <lineage>
        <taxon>Bacteria</taxon>
        <taxon>Pseudomonadati</taxon>
        <taxon>Pseudomonadota</taxon>
        <taxon>Alphaproteobacteria</taxon>
        <taxon>Rhodospirillales</taxon>
        <taxon>Azospirillaceae</taxon>
        <taxon>Skermanella</taxon>
    </lineage>
</organism>
<dbReference type="SUPFAM" id="SSF52025">
    <property type="entry name" value="PA domain"/>
    <property type="match status" value="1"/>
</dbReference>
<dbReference type="PANTHER" id="PTHR12147">
    <property type="entry name" value="METALLOPEPTIDASE M28 FAMILY MEMBER"/>
    <property type="match status" value="1"/>
</dbReference>
<dbReference type="Gene3D" id="3.50.30.30">
    <property type="match status" value="1"/>
</dbReference>
<reference evidence="4 5" key="1">
    <citation type="submission" date="2013-08" db="EMBL/GenBank/DDBJ databases">
        <title>The genome sequence of Skermanella stibiiresistens.</title>
        <authorList>
            <person name="Zhu W."/>
            <person name="Wang G."/>
        </authorList>
    </citation>
    <scope>NUCLEOTIDE SEQUENCE [LARGE SCALE GENOMIC DNA]</scope>
    <source>
        <strain evidence="4 5">SB22</strain>
    </source>
</reference>
<dbReference type="GO" id="GO:0006508">
    <property type="term" value="P:proteolysis"/>
    <property type="evidence" value="ECO:0007669"/>
    <property type="project" value="InterPro"/>
</dbReference>
<dbReference type="InterPro" id="IPR007484">
    <property type="entry name" value="Peptidase_M28"/>
</dbReference>
<keyword evidence="1" id="KW-0732">Signal</keyword>
<evidence type="ECO:0000259" key="2">
    <source>
        <dbReference type="Pfam" id="PF02225"/>
    </source>
</evidence>
<dbReference type="InterPro" id="IPR003137">
    <property type="entry name" value="PA_domain"/>
</dbReference>
<comment type="caution">
    <text evidence="4">The sequence shown here is derived from an EMBL/GenBank/DDBJ whole genome shotgun (WGS) entry which is preliminary data.</text>
</comment>
<sequence>MAHWGATARHAALAGALCLSALPGLAADLKSTDLDSTAALREAVTIDGVMDHLRAFQAIADANGGNRAAGRPGYDRSADHVAALLERAGYTVTLEPFDFPFFEEVAPPILTAIGVEIDRGQVITLPNSASGDVTAPLIPPSGSALGCEAKDFQGFIRGAIALIQRGTCTFQAKVDNAVAAGAAGVVIHNEGGPGRTDAFRGRLRDPAPVPVVGIPSDLGARLREGRPDTRLAVEARSGTRSSVNVLADGPEGTTGDTILVGAHLDGVPEGPGINDNGSGAAVILETALRMAELAGDPGGGRPANRVRFAFWGAEEIGLVGSRHHVARLSEQERGRLAAVLNFDMLGSPNPGRFVYDGPVEIQRVFTGYFRAMGLDMGTTPMRGGSDHAPFAAVGIPTGGLYTGAGETKSDTSATRFGGVAGRPFDPCYHQACDDIDNIDRAILDQMADAAAHAILTLSRAPHGGRVGGGAAL</sequence>
<feature type="chain" id="PRO_5004923530" evidence="1">
    <location>
        <begin position="27"/>
        <end position="472"/>
    </location>
</feature>
<dbReference type="Pfam" id="PF02225">
    <property type="entry name" value="PA"/>
    <property type="match status" value="1"/>
</dbReference>
<feature type="domain" description="Peptidase M28" evidence="3">
    <location>
        <begin position="244"/>
        <end position="453"/>
    </location>
</feature>
<protein>
    <submittedName>
        <fullName evidence="4">Aminopeptidase Y</fullName>
    </submittedName>
</protein>
<accession>W9H8Z8</accession>
<keyword evidence="4" id="KW-0645">Protease</keyword>
<keyword evidence="5" id="KW-1185">Reference proteome</keyword>
<dbReference type="Gene3D" id="3.40.630.10">
    <property type="entry name" value="Zn peptidases"/>
    <property type="match status" value="2"/>
</dbReference>
<evidence type="ECO:0000259" key="3">
    <source>
        <dbReference type="Pfam" id="PF04389"/>
    </source>
</evidence>
<dbReference type="GO" id="GO:0004177">
    <property type="term" value="F:aminopeptidase activity"/>
    <property type="evidence" value="ECO:0007669"/>
    <property type="project" value="UniProtKB-KW"/>
</dbReference>
<feature type="signal peptide" evidence="1">
    <location>
        <begin position="1"/>
        <end position="26"/>
    </location>
</feature>
<name>W9H8Z8_9PROT</name>
<dbReference type="PANTHER" id="PTHR12147:SF26">
    <property type="entry name" value="PEPTIDASE M28 DOMAIN-CONTAINING PROTEIN"/>
    <property type="match status" value="1"/>
</dbReference>
<evidence type="ECO:0000313" key="5">
    <source>
        <dbReference type="Proteomes" id="UP000019486"/>
    </source>
</evidence>
<proteinExistence type="predicted"/>
<feature type="domain" description="PA" evidence="2">
    <location>
        <begin position="133"/>
        <end position="222"/>
    </location>
</feature>
<evidence type="ECO:0000313" key="4">
    <source>
        <dbReference type="EMBL" id="EWY41201.1"/>
    </source>
</evidence>
<dbReference type="STRING" id="1385369.N825_31620"/>
<dbReference type="SUPFAM" id="SSF53187">
    <property type="entry name" value="Zn-dependent exopeptidases"/>
    <property type="match status" value="1"/>
</dbReference>
<dbReference type="EMBL" id="AVFL01000005">
    <property type="protein sequence ID" value="EWY41201.1"/>
    <property type="molecule type" value="Genomic_DNA"/>
</dbReference>
<keyword evidence="4" id="KW-0031">Aminopeptidase</keyword>
<keyword evidence="4" id="KW-0378">Hydrolase</keyword>
<gene>
    <name evidence="4" type="ORF">N825_31620</name>
</gene>